<sequence length="190" mass="20160">MNDLSHVEAVRAQGLVGRLGQIGQQVGLWGRLVVELAHGLPAAITRHAINDQHGGALPSGLGRVRLGAGRLGLLLGALLGSGLASLGRLGRLDVQDDELAGVLGAAFDFGGYADVLQHVEAFAGGPHFLADFFGYLHREQGDAQVFLTVRLIAEIEFDQVYVVELHALSADECQFHSGACHVVFPRLVAR</sequence>
<gene>
    <name evidence="1" type="ORF">POT9AD_3567</name>
</gene>
<accession>A0A653B792</accession>
<protein>
    <submittedName>
        <fullName evidence="1">Uncharacterized protein</fullName>
    </submittedName>
</protein>
<reference evidence="1" key="1">
    <citation type="submission" date="2018-11" db="EMBL/GenBank/DDBJ databases">
        <authorList>
            <consortium name="Genoscope - CEA"/>
            <person name="William W."/>
        </authorList>
    </citation>
    <scope>NUCLEOTIDE SEQUENCE [LARGE SCALE GENOMIC DNA]</scope>
    <source>
        <strain evidence="1">T9AD</strain>
    </source>
</reference>
<evidence type="ECO:0000313" key="1">
    <source>
        <dbReference type="EMBL" id="VDN64542.1"/>
    </source>
</evidence>
<dbReference type="AlphaFoldDB" id="A0A653B792"/>
<organism evidence="1">
    <name type="scientific">Ectopseudomonas oleovorans</name>
    <name type="common">Pseudomonas oleovorans</name>
    <dbReference type="NCBI Taxonomy" id="301"/>
    <lineage>
        <taxon>Bacteria</taxon>
        <taxon>Pseudomonadati</taxon>
        <taxon>Pseudomonadota</taxon>
        <taxon>Gammaproteobacteria</taxon>
        <taxon>Pseudomonadales</taxon>
        <taxon>Pseudomonadaceae</taxon>
        <taxon>Ectopseudomonas</taxon>
    </lineage>
</organism>
<proteinExistence type="predicted"/>
<name>A0A653B792_ECTOL</name>
<dbReference type="EMBL" id="LR130779">
    <property type="protein sequence ID" value="VDN64542.1"/>
    <property type="molecule type" value="Genomic_DNA"/>
</dbReference>